<dbReference type="WBParaSite" id="PS1159_v2.g11846.t1">
    <property type="protein sequence ID" value="PS1159_v2.g11846.t1"/>
    <property type="gene ID" value="PS1159_v2.g11846"/>
</dbReference>
<protein>
    <submittedName>
        <fullName evidence="2">Ribosomal protein S1</fullName>
    </submittedName>
</protein>
<evidence type="ECO:0000313" key="1">
    <source>
        <dbReference type="Proteomes" id="UP000887580"/>
    </source>
</evidence>
<proteinExistence type="predicted"/>
<accession>A0AC35EXZ7</accession>
<evidence type="ECO:0000313" key="2">
    <source>
        <dbReference type="WBParaSite" id="PS1159_v2.g11846.t1"/>
    </source>
</evidence>
<reference evidence="2" key="1">
    <citation type="submission" date="2022-11" db="UniProtKB">
        <authorList>
            <consortium name="WormBaseParasite"/>
        </authorList>
    </citation>
    <scope>IDENTIFICATION</scope>
</reference>
<name>A0AC35EXZ7_9BILA</name>
<dbReference type="Proteomes" id="UP000887580">
    <property type="component" value="Unplaced"/>
</dbReference>
<organism evidence="1 2">
    <name type="scientific">Panagrolaimus sp. PS1159</name>
    <dbReference type="NCBI Taxonomy" id="55785"/>
    <lineage>
        <taxon>Eukaryota</taxon>
        <taxon>Metazoa</taxon>
        <taxon>Ecdysozoa</taxon>
        <taxon>Nematoda</taxon>
        <taxon>Chromadorea</taxon>
        <taxon>Rhabditida</taxon>
        <taxon>Tylenchina</taxon>
        <taxon>Panagrolaimomorpha</taxon>
        <taxon>Panagrolaimoidea</taxon>
        <taxon>Panagrolaimidae</taxon>
        <taxon>Panagrolaimus</taxon>
    </lineage>
</organism>
<sequence length="164" mass="18558">MFKTLKYDTAVKLIKSDRNNFERKDFDFTLFLHPHQFKRGKQHCLASIKRSIGKFNRRVGGFIVYYGVIKVKRDSITKGIQGGVHLRATVKVVVFKASTTHPFKSEIVGIEDNFAIGNTCGIITRYDLRDAPFTPEIGETVKGVLLKYSDRDGISTLTCALLKQ</sequence>